<evidence type="ECO:0000313" key="2">
    <source>
        <dbReference type="Proteomes" id="UP000601597"/>
    </source>
</evidence>
<dbReference type="Proteomes" id="UP000601597">
    <property type="component" value="Unassembled WGS sequence"/>
</dbReference>
<proteinExistence type="predicted"/>
<comment type="caution">
    <text evidence="1">The sequence shown here is derived from an EMBL/GenBank/DDBJ whole genome shotgun (WGS) entry which is preliminary data.</text>
</comment>
<name>A0ABQ3ALL4_9GAMM</name>
<keyword evidence="2" id="KW-1185">Reference proteome</keyword>
<evidence type="ECO:0000313" key="1">
    <source>
        <dbReference type="EMBL" id="GGY61190.1"/>
    </source>
</evidence>
<organism evidence="1 2">
    <name type="scientific">Marinobacter zhanjiangensis</name>
    <dbReference type="NCBI Taxonomy" id="578215"/>
    <lineage>
        <taxon>Bacteria</taxon>
        <taxon>Pseudomonadati</taxon>
        <taxon>Pseudomonadota</taxon>
        <taxon>Gammaproteobacteria</taxon>
        <taxon>Pseudomonadales</taxon>
        <taxon>Marinobacteraceae</taxon>
        <taxon>Marinobacter</taxon>
    </lineage>
</organism>
<dbReference type="RefSeq" id="WP_189572253.1">
    <property type="nucleotide sequence ID" value="NZ_BMXV01000001.1"/>
</dbReference>
<protein>
    <recommendedName>
        <fullName evidence="3">DksA C4-type domain-containing protein</fullName>
    </recommendedName>
</protein>
<evidence type="ECO:0008006" key="3">
    <source>
        <dbReference type="Google" id="ProtNLM"/>
    </source>
</evidence>
<gene>
    <name evidence="1" type="ORF">GCM10007071_04980</name>
</gene>
<reference evidence="2" key="1">
    <citation type="journal article" date="2019" name="Int. J. Syst. Evol. Microbiol.">
        <title>The Global Catalogue of Microorganisms (GCM) 10K type strain sequencing project: providing services to taxonomists for standard genome sequencing and annotation.</title>
        <authorList>
            <consortium name="The Broad Institute Genomics Platform"/>
            <consortium name="The Broad Institute Genome Sequencing Center for Infectious Disease"/>
            <person name="Wu L."/>
            <person name="Ma J."/>
        </authorList>
    </citation>
    <scope>NUCLEOTIDE SEQUENCE [LARGE SCALE GENOMIC DNA]</scope>
    <source>
        <strain evidence="2">KCTC 22280</strain>
    </source>
</reference>
<dbReference type="EMBL" id="BMXV01000001">
    <property type="protein sequence ID" value="GGY61190.1"/>
    <property type="molecule type" value="Genomic_DNA"/>
</dbReference>
<accession>A0ABQ3ALL4</accession>
<sequence length="105" mass="12180">MASKREYNRPKDKLESDILDHLDKVRSLLERYNENEAYEDGFAPTRPFAERIGRDKGSQATDVDFRNQLVDTLIETQLQAIVGLPPDRRKVQCPDCGSEFNPRKR</sequence>